<dbReference type="AlphaFoldDB" id="A0A0C9W8K6"/>
<keyword evidence="3" id="KW-1185">Reference proteome</keyword>
<evidence type="ECO:0000313" key="2">
    <source>
        <dbReference type="EMBL" id="KIJ63853.1"/>
    </source>
</evidence>
<proteinExistence type="predicted"/>
<sequence length="100" mass="11061">MFKLIKPVFSVCLLSALFAGVLAEVTDCPVTYTVTTSYTGLIEAPGTTYPYTTTVTLTEVSYPLTTQTSTEAWTYEGTTSTYTYTTTYTDWWGPFPTNCD</sequence>
<feature type="chain" id="PRO_5002205157" evidence="1">
    <location>
        <begin position="24"/>
        <end position="100"/>
    </location>
</feature>
<reference evidence="2 3" key="1">
    <citation type="submission" date="2014-04" db="EMBL/GenBank/DDBJ databases">
        <title>Evolutionary Origins and Diversification of the Mycorrhizal Mutualists.</title>
        <authorList>
            <consortium name="DOE Joint Genome Institute"/>
            <consortium name="Mycorrhizal Genomics Consortium"/>
            <person name="Kohler A."/>
            <person name="Kuo A."/>
            <person name="Nagy L.G."/>
            <person name="Floudas D."/>
            <person name="Copeland A."/>
            <person name="Barry K.W."/>
            <person name="Cichocki N."/>
            <person name="Veneault-Fourrey C."/>
            <person name="LaButti K."/>
            <person name="Lindquist E.A."/>
            <person name="Lipzen A."/>
            <person name="Lundell T."/>
            <person name="Morin E."/>
            <person name="Murat C."/>
            <person name="Riley R."/>
            <person name="Ohm R."/>
            <person name="Sun H."/>
            <person name="Tunlid A."/>
            <person name="Henrissat B."/>
            <person name="Grigoriev I.V."/>
            <person name="Hibbett D.S."/>
            <person name="Martin F."/>
        </authorList>
    </citation>
    <scope>NUCLEOTIDE SEQUENCE [LARGE SCALE GENOMIC DNA]</scope>
    <source>
        <strain evidence="2 3">MD-312</strain>
    </source>
</reference>
<evidence type="ECO:0000313" key="3">
    <source>
        <dbReference type="Proteomes" id="UP000053820"/>
    </source>
</evidence>
<dbReference type="Proteomes" id="UP000053820">
    <property type="component" value="Unassembled WGS sequence"/>
</dbReference>
<dbReference type="EMBL" id="KN839849">
    <property type="protein sequence ID" value="KIJ63853.1"/>
    <property type="molecule type" value="Genomic_DNA"/>
</dbReference>
<name>A0A0C9W8K6_9AGAM</name>
<protein>
    <submittedName>
        <fullName evidence="2">Uncharacterized protein</fullName>
    </submittedName>
</protein>
<keyword evidence="1" id="KW-0732">Signal</keyword>
<feature type="signal peptide" evidence="1">
    <location>
        <begin position="1"/>
        <end position="23"/>
    </location>
</feature>
<gene>
    <name evidence="2" type="ORF">HYDPIDRAFT_40872</name>
</gene>
<accession>A0A0C9W8K6</accession>
<organism evidence="2 3">
    <name type="scientific">Hydnomerulius pinastri MD-312</name>
    <dbReference type="NCBI Taxonomy" id="994086"/>
    <lineage>
        <taxon>Eukaryota</taxon>
        <taxon>Fungi</taxon>
        <taxon>Dikarya</taxon>
        <taxon>Basidiomycota</taxon>
        <taxon>Agaricomycotina</taxon>
        <taxon>Agaricomycetes</taxon>
        <taxon>Agaricomycetidae</taxon>
        <taxon>Boletales</taxon>
        <taxon>Boletales incertae sedis</taxon>
        <taxon>Leucogyrophana</taxon>
    </lineage>
</organism>
<evidence type="ECO:0000256" key="1">
    <source>
        <dbReference type="SAM" id="SignalP"/>
    </source>
</evidence>
<dbReference type="HOGENOM" id="CLU_2306518_0_0_1"/>